<evidence type="ECO:0000256" key="6">
    <source>
        <dbReference type="SAM" id="MobiDB-lite"/>
    </source>
</evidence>
<proteinExistence type="predicted"/>
<feature type="compositionally biased region" description="Polar residues" evidence="6">
    <location>
        <begin position="187"/>
        <end position="200"/>
    </location>
</feature>
<dbReference type="Gene3D" id="3.80.10.10">
    <property type="entry name" value="Ribonuclease Inhibitor"/>
    <property type="match status" value="3"/>
</dbReference>
<feature type="compositionally biased region" description="Acidic residues" evidence="6">
    <location>
        <begin position="75"/>
        <end position="85"/>
    </location>
</feature>
<keyword evidence="9" id="KW-1185">Reference proteome</keyword>
<comment type="subcellular location">
    <subcellularLocation>
        <location evidence="1">Membrane</location>
    </subcellularLocation>
</comment>
<dbReference type="Pfam" id="PF13855">
    <property type="entry name" value="LRR_8"/>
    <property type="match status" value="1"/>
</dbReference>
<feature type="compositionally biased region" description="Polar residues" evidence="6">
    <location>
        <begin position="293"/>
        <end position="313"/>
    </location>
</feature>
<dbReference type="AlphaFoldDB" id="A0AAD2JH28"/>
<accession>A0AAD2JH28</accession>
<evidence type="ECO:0000313" key="8">
    <source>
        <dbReference type="EMBL" id="CAJ1949793.1"/>
    </source>
</evidence>
<evidence type="ECO:0000313" key="9">
    <source>
        <dbReference type="Proteomes" id="UP001295423"/>
    </source>
</evidence>
<name>A0AAD2JH28_9STRA</name>
<feature type="compositionally biased region" description="Basic and acidic residues" evidence="6">
    <location>
        <begin position="328"/>
        <end position="340"/>
    </location>
</feature>
<feature type="compositionally biased region" description="Basic residues" evidence="6">
    <location>
        <begin position="217"/>
        <end position="238"/>
    </location>
</feature>
<dbReference type="FunFam" id="3.80.10.10:FF:000383">
    <property type="entry name" value="Leucine-rich repeat receptor protein kinase EMS1"/>
    <property type="match status" value="1"/>
</dbReference>
<comment type="caution">
    <text evidence="8">The sequence shown here is derived from an EMBL/GenBank/DDBJ whole genome shotgun (WGS) entry which is preliminary data.</text>
</comment>
<keyword evidence="2" id="KW-0433">Leucine-rich repeat</keyword>
<dbReference type="InterPro" id="IPR001611">
    <property type="entry name" value="Leu-rich_rpt"/>
</dbReference>
<feature type="compositionally biased region" description="Basic residues" evidence="6">
    <location>
        <begin position="251"/>
        <end position="270"/>
    </location>
</feature>
<feature type="compositionally biased region" description="Polar residues" evidence="6">
    <location>
        <begin position="163"/>
        <end position="180"/>
    </location>
</feature>
<evidence type="ECO:0000256" key="4">
    <source>
        <dbReference type="ARBA" id="ARBA00022737"/>
    </source>
</evidence>
<dbReference type="InterPro" id="IPR032675">
    <property type="entry name" value="LRR_dom_sf"/>
</dbReference>
<keyword evidence="7" id="KW-0812">Transmembrane</keyword>
<dbReference type="EMBL" id="CAKOGP040001758">
    <property type="protein sequence ID" value="CAJ1949793.1"/>
    <property type="molecule type" value="Genomic_DNA"/>
</dbReference>
<keyword evidence="3" id="KW-0732">Signal</keyword>
<dbReference type="InterPro" id="IPR003591">
    <property type="entry name" value="Leu-rich_rpt_typical-subtyp"/>
</dbReference>
<keyword evidence="4" id="KW-0677">Repeat</keyword>
<dbReference type="Proteomes" id="UP001295423">
    <property type="component" value="Unassembled WGS sequence"/>
</dbReference>
<dbReference type="GO" id="GO:0016020">
    <property type="term" value="C:membrane"/>
    <property type="evidence" value="ECO:0007669"/>
    <property type="project" value="UniProtKB-SubCell"/>
</dbReference>
<evidence type="ECO:0008006" key="10">
    <source>
        <dbReference type="Google" id="ProtNLM"/>
    </source>
</evidence>
<protein>
    <recommendedName>
        <fullName evidence="10">L domain-like protein</fullName>
    </recommendedName>
</protein>
<evidence type="ECO:0000256" key="3">
    <source>
        <dbReference type="ARBA" id="ARBA00022729"/>
    </source>
</evidence>
<dbReference type="SUPFAM" id="SSF52058">
    <property type="entry name" value="L domain-like"/>
    <property type="match status" value="1"/>
</dbReference>
<sequence length="839" mass="92245">MAVDSTEQTNLLRANEDIELQHSEVSGKAVILPTGNILPERRLSDIARDTKRILEIAYGSEDGDQMKSDSMENTAEIDEESEDDTANNQSKMGGTGTYNETVELKEGQFLINGYVINPLPKKKKATTKSKKKTTKAKKDSNKEMKKDSEKPKKKTTKKKKQSDGTNVSNTAGTTDTSNVGQAADASIPNSEAESLLNTIDENAEGEPSAEATDGGKAKKKKKKGKGTKKKKKKKKKKIVVLGMQRDAAGRIVRKRKYIKHRHKVVKKHLIKNGKDAKVSLDPILETDEDMENSSRQSSVHSRNFRSSVQNSSPDGDGSNHGLEPSDSGFKDEPDTERSKTDAGYYSDESDASFTSSEYSYYDSDDEVSFCFTTRGIVLIACLVCLSVGLGIGLTYYFLERRTSGPPTIPITSAPSGSTPSPTVVVPTPMPTFLAPTISSMPSLSPTTAEPTATPVPTIETTTLAPTLNRFEYLSQLVTSISPEYMLSGTPQANAFEWMTTRDLINWSDLQDRELLERYIFTVFYFAMGGSQWNRDKDWLSDLHICDWYGLACYLDVFVVDIFLEENGMIGRLPVELSNLMDLESISIELNVVEEGLPSELGSLTKLTDLALSSTANLDFQGSLPSEIGNMSNLRRLRMRSNGLTGMIPGEIGMLSMLTELDLSQNDLSGSIPDTITSMDNLRLINLSWNLFDGSIPSSLFNLTQLVSLDLDINYFNGPVPEDFVKLSNLEVLSIAQNTLTGTLPENMGEMTMLQSLRLQNNVIRGTIPSEGTWGRLTNMEYLFLSSNQISGTIPSFLGNMSGLLWLDLSKNLLTGIVPSEVKNLTSAAIDVYDNKLDAP</sequence>
<dbReference type="Pfam" id="PF00560">
    <property type="entry name" value="LRR_1"/>
    <property type="match status" value="5"/>
</dbReference>
<evidence type="ECO:0000256" key="5">
    <source>
        <dbReference type="ARBA" id="ARBA00023136"/>
    </source>
</evidence>
<dbReference type="FunFam" id="3.80.10.10:FF:000400">
    <property type="entry name" value="Nuclear pore complex protein NUP107"/>
    <property type="match status" value="1"/>
</dbReference>
<keyword evidence="5 7" id="KW-0472">Membrane</keyword>
<gene>
    <name evidence="8" type="ORF">CYCCA115_LOCUS12274</name>
</gene>
<keyword evidence="7" id="KW-1133">Transmembrane helix</keyword>
<organism evidence="8 9">
    <name type="scientific">Cylindrotheca closterium</name>
    <dbReference type="NCBI Taxonomy" id="2856"/>
    <lineage>
        <taxon>Eukaryota</taxon>
        <taxon>Sar</taxon>
        <taxon>Stramenopiles</taxon>
        <taxon>Ochrophyta</taxon>
        <taxon>Bacillariophyta</taxon>
        <taxon>Bacillariophyceae</taxon>
        <taxon>Bacillariophycidae</taxon>
        <taxon>Bacillariales</taxon>
        <taxon>Bacillariaceae</taxon>
        <taxon>Cylindrotheca</taxon>
    </lineage>
</organism>
<dbReference type="PANTHER" id="PTHR48064:SF6">
    <property type="entry name" value="RECEPTOR-LIKE PROTEIN KINASE 2"/>
    <property type="match status" value="1"/>
</dbReference>
<feature type="region of interest" description="Disordered" evidence="6">
    <location>
        <begin position="113"/>
        <end position="270"/>
    </location>
</feature>
<feature type="region of interest" description="Disordered" evidence="6">
    <location>
        <begin position="58"/>
        <end position="99"/>
    </location>
</feature>
<evidence type="ECO:0000256" key="7">
    <source>
        <dbReference type="SAM" id="Phobius"/>
    </source>
</evidence>
<dbReference type="PANTHER" id="PTHR48064">
    <property type="entry name" value="OS01G0750400 PROTEIN"/>
    <property type="match status" value="1"/>
</dbReference>
<feature type="region of interest" description="Disordered" evidence="6">
    <location>
        <begin position="287"/>
        <end position="350"/>
    </location>
</feature>
<dbReference type="InterPro" id="IPR053038">
    <property type="entry name" value="RLP_Defense"/>
</dbReference>
<feature type="compositionally biased region" description="Polar residues" evidence="6">
    <location>
        <begin position="86"/>
        <end position="99"/>
    </location>
</feature>
<feature type="compositionally biased region" description="Basic residues" evidence="6">
    <location>
        <begin position="120"/>
        <end position="135"/>
    </location>
</feature>
<evidence type="ECO:0000256" key="2">
    <source>
        <dbReference type="ARBA" id="ARBA00022614"/>
    </source>
</evidence>
<dbReference type="SMART" id="SM00369">
    <property type="entry name" value="LRR_TYP"/>
    <property type="match status" value="6"/>
</dbReference>
<feature type="compositionally biased region" description="Basic residues" evidence="6">
    <location>
        <begin position="151"/>
        <end position="160"/>
    </location>
</feature>
<evidence type="ECO:0000256" key="1">
    <source>
        <dbReference type="ARBA" id="ARBA00004370"/>
    </source>
</evidence>
<feature type="compositionally biased region" description="Basic and acidic residues" evidence="6">
    <location>
        <begin position="136"/>
        <end position="150"/>
    </location>
</feature>
<feature type="transmembrane region" description="Helical" evidence="7">
    <location>
        <begin position="376"/>
        <end position="398"/>
    </location>
</feature>
<reference evidence="8" key="1">
    <citation type="submission" date="2023-08" db="EMBL/GenBank/DDBJ databases">
        <authorList>
            <person name="Audoor S."/>
            <person name="Bilcke G."/>
        </authorList>
    </citation>
    <scope>NUCLEOTIDE SEQUENCE</scope>
</reference>